<reference evidence="3" key="1">
    <citation type="submission" date="2017-09" db="EMBL/GenBank/DDBJ databases">
        <title>FDA dAtabase for Regulatory Grade micrObial Sequences (FDA-ARGOS): Supporting development and validation of Infectious Disease Dx tests.</title>
        <authorList>
            <person name="Minogue T."/>
            <person name="Wolcott M."/>
            <person name="Wasieloski L."/>
            <person name="Aguilar W."/>
            <person name="Moore D."/>
            <person name="Tallon L."/>
            <person name="Sadzewicz L."/>
            <person name="Ott S."/>
            <person name="Zhao X."/>
            <person name="Nagaraj S."/>
            <person name="Vavikolanu K."/>
            <person name="Aluvathingal J."/>
            <person name="Nadendla S."/>
            <person name="Sichtig H."/>
        </authorList>
    </citation>
    <scope>NUCLEOTIDE SEQUENCE [LARGE SCALE GENOMIC DNA]</scope>
    <source>
        <strain evidence="3">FDAARGOS_404</strain>
    </source>
</reference>
<dbReference type="EMBL" id="PDLK01000002">
    <property type="protein sequence ID" value="PHH04808.1"/>
    <property type="molecule type" value="Genomic_DNA"/>
</dbReference>
<dbReference type="Proteomes" id="UP000222768">
    <property type="component" value="Unassembled WGS sequence"/>
</dbReference>
<gene>
    <name evidence="2" type="ORF">CRX53_12990</name>
</gene>
<protein>
    <submittedName>
        <fullName evidence="2">Uncharacterized protein</fullName>
    </submittedName>
</protein>
<feature type="transmembrane region" description="Helical" evidence="1">
    <location>
        <begin position="34"/>
        <end position="56"/>
    </location>
</feature>
<evidence type="ECO:0000313" key="2">
    <source>
        <dbReference type="EMBL" id="PHH04808.1"/>
    </source>
</evidence>
<keyword evidence="1" id="KW-1133">Transmembrane helix</keyword>
<sequence>MLYFIKPVTYTFCLSIFTFFVICIMLGMEKIDMSDIAISTLGGVIIALINLMKVLIKQLSHGTPRNN</sequence>
<organism evidence="2 3">
    <name type="scientific">Leclercia adecarboxylata</name>
    <dbReference type="NCBI Taxonomy" id="83655"/>
    <lineage>
        <taxon>Bacteria</taxon>
        <taxon>Pseudomonadati</taxon>
        <taxon>Pseudomonadota</taxon>
        <taxon>Gammaproteobacteria</taxon>
        <taxon>Enterobacterales</taxon>
        <taxon>Enterobacteriaceae</taxon>
        <taxon>Leclercia</taxon>
    </lineage>
</organism>
<feature type="transmembrane region" description="Helical" evidence="1">
    <location>
        <begin position="7"/>
        <end position="28"/>
    </location>
</feature>
<name>A0A855EK01_9ENTR</name>
<dbReference type="AlphaFoldDB" id="A0A855EK01"/>
<proteinExistence type="predicted"/>
<evidence type="ECO:0000313" key="3">
    <source>
        <dbReference type="Proteomes" id="UP000222768"/>
    </source>
</evidence>
<comment type="caution">
    <text evidence="2">The sequence shown here is derived from an EMBL/GenBank/DDBJ whole genome shotgun (WGS) entry which is preliminary data.</text>
</comment>
<keyword evidence="1" id="KW-0812">Transmembrane</keyword>
<keyword evidence="1" id="KW-0472">Membrane</keyword>
<accession>A0A855EK01</accession>
<evidence type="ECO:0000256" key="1">
    <source>
        <dbReference type="SAM" id="Phobius"/>
    </source>
</evidence>